<name>A0A4Y7T3B5_COPMI</name>
<protein>
    <submittedName>
        <fullName evidence="1">Uncharacterized protein</fullName>
    </submittedName>
</protein>
<accession>A0A4Y7T3B5</accession>
<gene>
    <name evidence="1" type="ORF">FA13DRAFT_1775865</name>
</gene>
<evidence type="ECO:0000313" key="2">
    <source>
        <dbReference type="Proteomes" id="UP000298030"/>
    </source>
</evidence>
<sequence>MPQAPEYAFDNDNMAQTLRFSGDSGGSMDDLLQLHKRAQENYTLNILDKFLPCFQIPSDVDWADQENSLALTRVYTGLSILIDISTACQTKPILAAPSAKKLIPALKGILFWTCAVLNLEPSLDLTLSGGITKMDVTDDPKPHNICASAILKVVDIHPSFGKQDPLPPARPGPGCDVVDRYTRRKPGALHLGMHNSSPDDPGGRDSIISLLHLITLRNPGGLARAIQSGHVCSPDVFFRRAAE</sequence>
<dbReference type="Proteomes" id="UP000298030">
    <property type="component" value="Unassembled WGS sequence"/>
</dbReference>
<dbReference type="AlphaFoldDB" id="A0A4Y7T3B5"/>
<comment type="caution">
    <text evidence="1">The sequence shown here is derived from an EMBL/GenBank/DDBJ whole genome shotgun (WGS) entry which is preliminary data.</text>
</comment>
<dbReference type="EMBL" id="QPFP01000031">
    <property type="protein sequence ID" value="TEB28666.1"/>
    <property type="molecule type" value="Genomic_DNA"/>
</dbReference>
<evidence type="ECO:0000313" key="1">
    <source>
        <dbReference type="EMBL" id="TEB28666.1"/>
    </source>
</evidence>
<organism evidence="1 2">
    <name type="scientific">Coprinellus micaceus</name>
    <name type="common">Glistening ink-cap mushroom</name>
    <name type="synonym">Coprinus micaceus</name>
    <dbReference type="NCBI Taxonomy" id="71717"/>
    <lineage>
        <taxon>Eukaryota</taxon>
        <taxon>Fungi</taxon>
        <taxon>Dikarya</taxon>
        <taxon>Basidiomycota</taxon>
        <taxon>Agaricomycotina</taxon>
        <taxon>Agaricomycetes</taxon>
        <taxon>Agaricomycetidae</taxon>
        <taxon>Agaricales</taxon>
        <taxon>Agaricineae</taxon>
        <taxon>Psathyrellaceae</taxon>
        <taxon>Coprinellus</taxon>
    </lineage>
</organism>
<feature type="non-terminal residue" evidence="1">
    <location>
        <position position="243"/>
    </location>
</feature>
<proteinExistence type="predicted"/>
<keyword evidence="2" id="KW-1185">Reference proteome</keyword>
<reference evidence="1 2" key="1">
    <citation type="journal article" date="2019" name="Nat. Ecol. Evol.">
        <title>Megaphylogeny resolves global patterns of mushroom evolution.</title>
        <authorList>
            <person name="Varga T."/>
            <person name="Krizsan K."/>
            <person name="Foldi C."/>
            <person name="Dima B."/>
            <person name="Sanchez-Garcia M."/>
            <person name="Sanchez-Ramirez S."/>
            <person name="Szollosi G.J."/>
            <person name="Szarkandi J.G."/>
            <person name="Papp V."/>
            <person name="Albert L."/>
            <person name="Andreopoulos W."/>
            <person name="Angelini C."/>
            <person name="Antonin V."/>
            <person name="Barry K.W."/>
            <person name="Bougher N.L."/>
            <person name="Buchanan P."/>
            <person name="Buyck B."/>
            <person name="Bense V."/>
            <person name="Catcheside P."/>
            <person name="Chovatia M."/>
            <person name="Cooper J."/>
            <person name="Damon W."/>
            <person name="Desjardin D."/>
            <person name="Finy P."/>
            <person name="Geml J."/>
            <person name="Haridas S."/>
            <person name="Hughes K."/>
            <person name="Justo A."/>
            <person name="Karasinski D."/>
            <person name="Kautmanova I."/>
            <person name="Kiss B."/>
            <person name="Kocsube S."/>
            <person name="Kotiranta H."/>
            <person name="LaButti K.M."/>
            <person name="Lechner B.E."/>
            <person name="Liimatainen K."/>
            <person name="Lipzen A."/>
            <person name="Lukacs Z."/>
            <person name="Mihaltcheva S."/>
            <person name="Morgado L.N."/>
            <person name="Niskanen T."/>
            <person name="Noordeloos M.E."/>
            <person name="Ohm R.A."/>
            <person name="Ortiz-Santana B."/>
            <person name="Ovrebo C."/>
            <person name="Racz N."/>
            <person name="Riley R."/>
            <person name="Savchenko A."/>
            <person name="Shiryaev A."/>
            <person name="Soop K."/>
            <person name="Spirin V."/>
            <person name="Szebenyi C."/>
            <person name="Tomsovsky M."/>
            <person name="Tulloss R.E."/>
            <person name="Uehling J."/>
            <person name="Grigoriev I.V."/>
            <person name="Vagvolgyi C."/>
            <person name="Papp T."/>
            <person name="Martin F.M."/>
            <person name="Miettinen O."/>
            <person name="Hibbett D.S."/>
            <person name="Nagy L.G."/>
        </authorList>
    </citation>
    <scope>NUCLEOTIDE SEQUENCE [LARGE SCALE GENOMIC DNA]</scope>
    <source>
        <strain evidence="1 2">FP101781</strain>
    </source>
</reference>